<comment type="caution">
    <text evidence="1">The sequence shown here is derived from an EMBL/GenBank/DDBJ whole genome shotgun (WGS) entry which is preliminary data.</text>
</comment>
<protein>
    <submittedName>
        <fullName evidence="1">Uncharacterized protein</fullName>
    </submittedName>
</protein>
<dbReference type="EMBL" id="JANHOG010002760">
    <property type="protein sequence ID" value="KAJ3520245.1"/>
    <property type="molecule type" value="Genomic_DNA"/>
</dbReference>
<evidence type="ECO:0000313" key="2">
    <source>
        <dbReference type="Proteomes" id="UP001148662"/>
    </source>
</evidence>
<accession>A0ACC1RIJ9</accession>
<organism evidence="1 2">
    <name type="scientific">Phlebia brevispora</name>
    <dbReference type="NCBI Taxonomy" id="194682"/>
    <lineage>
        <taxon>Eukaryota</taxon>
        <taxon>Fungi</taxon>
        <taxon>Dikarya</taxon>
        <taxon>Basidiomycota</taxon>
        <taxon>Agaricomycotina</taxon>
        <taxon>Agaricomycetes</taxon>
        <taxon>Polyporales</taxon>
        <taxon>Meruliaceae</taxon>
        <taxon>Phlebia</taxon>
    </lineage>
</organism>
<evidence type="ECO:0000313" key="1">
    <source>
        <dbReference type="EMBL" id="KAJ3520245.1"/>
    </source>
</evidence>
<reference evidence="1" key="1">
    <citation type="submission" date="2022-07" db="EMBL/GenBank/DDBJ databases">
        <title>Genome Sequence of Phlebia brevispora.</title>
        <authorList>
            <person name="Buettner E."/>
        </authorList>
    </citation>
    <scope>NUCLEOTIDE SEQUENCE</scope>
    <source>
        <strain evidence="1">MPL23</strain>
    </source>
</reference>
<gene>
    <name evidence="1" type="ORF">NM688_g9191</name>
</gene>
<keyword evidence="2" id="KW-1185">Reference proteome</keyword>
<dbReference type="Proteomes" id="UP001148662">
    <property type="component" value="Unassembled WGS sequence"/>
</dbReference>
<proteinExistence type="predicted"/>
<name>A0ACC1RIJ9_9APHY</name>
<sequence>MSNLAGSGYATTYSLYYNLTQAQELVTEPILQATNCSGSTAQALECLKNTDAQTLVDLPEVARFVVVDGVFVIANGLQVTKPSKVNRAHVMIGFMRDDGAAFISAPTNGDLTQELEANGVTTSIVNSSLFPVPDGFSALENVFNVTARAVSDSYFRCLDQATAFSAIEHNVFESTWFYQFNRSYQTPGFDPNPPHCDAPADAAHPNGDPSGEYYKCHSGELFYVFGSLPADLPYRDEHDLPFMKMSLDTWTSFARTFNPNPDPAFLAARGFTDVATQFAAQEKWVSVTASNMNIAPLRQLQWGSFMTSFEEGSVYSNRVSNNAFATVSRTFASYHLVRMAQNYNPQVQYPHFRSNGFRMSQYKQPPASLYPNTHAVDISAVQRAQGPQSYAAYEQSTEVYQPSQGEVAGSQAAQYPSVQTQVAQPFSEQHSPLTFQPAGPPRHRMQAGFTPVVGANNAMQAERYQVQSRAQPLPRPATTAPQVEVNSGSSRFANTPSPTSPTRASQFRRPLPQRPGDALNGVISRKPFPGANSPPAVAPSLHRPSYSVDVSRTLPAPSVMAGSYTNPGATVPQLQSPRPLPDPIPRSTRSLDLTRSPSPMKQTLDTSNPLPKPGQKFVPLWKRSLPTPQPPPVQGQSSNPNPPTVLNNNIQPPMLQRSKTATIRPLPPSPGQTHSPQPPLSKAAFARAYSQDSSGPPYASSVFSSPERSRPLLGTGTRSRGVSPIRPQPLPLSSNKPATTYPDVTTLNRVSIADSTLSSDSEDMYDNPLLRRPDKPISIPSPTYGIRDLPGRLDNPCINPSAADSSNGQRSPTGDNTQAKQQSGGPRSMASRIAALTLTRPPETEDTSTKPTAFLAGHRIFPRFPAHLAPPN</sequence>